<dbReference type="RefSeq" id="WP_009627602.1">
    <property type="nucleotide sequence ID" value="NZ_VBTY01000104.1"/>
</dbReference>
<evidence type="ECO:0000256" key="6">
    <source>
        <dbReference type="ARBA" id="ARBA00022884"/>
    </source>
</evidence>
<gene>
    <name evidence="8" type="ORF">FEV09_13020</name>
</gene>
<dbReference type="InterPro" id="IPR012933">
    <property type="entry name" value="HicA_mRNA_interferase"/>
</dbReference>
<dbReference type="Gene3D" id="3.30.920.30">
    <property type="entry name" value="Hypothetical protein"/>
    <property type="match status" value="1"/>
</dbReference>
<evidence type="ECO:0000256" key="4">
    <source>
        <dbReference type="ARBA" id="ARBA00022759"/>
    </source>
</evidence>
<evidence type="ECO:0000256" key="5">
    <source>
        <dbReference type="ARBA" id="ARBA00022801"/>
    </source>
</evidence>
<evidence type="ECO:0000256" key="7">
    <source>
        <dbReference type="ARBA" id="ARBA00023016"/>
    </source>
</evidence>
<dbReference type="Proteomes" id="UP001152872">
    <property type="component" value="Unassembled WGS sequence"/>
</dbReference>
<dbReference type="SUPFAM" id="SSF54786">
    <property type="entry name" value="YcfA/nrd intein domain"/>
    <property type="match status" value="1"/>
</dbReference>
<evidence type="ECO:0000256" key="1">
    <source>
        <dbReference type="ARBA" id="ARBA00006620"/>
    </source>
</evidence>
<comment type="caution">
    <text evidence="8">The sequence shown here is derived from an EMBL/GenBank/DDBJ whole genome shotgun (WGS) entry which is preliminary data.</text>
</comment>
<comment type="similarity">
    <text evidence="1">Belongs to the HicA mRNA interferase family.</text>
</comment>
<dbReference type="Pfam" id="PF07927">
    <property type="entry name" value="HicA_toxin"/>
    <property type="match status" value="1"/>
</dbReference>
<keyword evidence="7" id="KW-0346">Stress response</keyword>
<dbReference type="GO" id="GO:0004519">
    <property type="term" value="F:endonuclease activity"/>
    <property type="evidence" value="ECO:0007669"/>
    <property type="project" value="UniProtKB-KW"/>
</dbReference>
<dbReference type="InterPro" id="IPR038570">
    <property type="entry name" value="HicA_sf"/>
</dbReference>
<keyword evidence="5" id="KW-0378">Hydrolase</keyword>
<proteinExistence type="inferred from homology"/>
<evidence type="ECO:0000256" key="3">
    <source>
        <dbReference type="ARBA" id="ARBA00022722"/>
    </source>
</evidence>
<dbReference type="AlphaFoldDB" id="A0A9X4MA74"/>
<dbReference type="GO" id="GO:0016787">
    <property type="term" value="F:hydrolase activity"/>
    <property type="evidence" value="ECO:0007669"/>
    <property type="project" value="UniProtKB-KW"/>
</dbReference>
<keyword evidence="2" id="KW-1277">Toxin-antitoxin system</keyword>
<reference evidence="8" key="1">
    <citation type="submission" date="2019-05" db="EMBL/GenBank/DDBJ databases">
        <title>Whole genome sequencing of Pseudanabaena catenata USMAC16.</title>
        <authorList>
            <person name="Khan Z."/>
            <person name="Omar W.M."/>
            <person name="Convey P."/>
            <person name="Merican F."/>
            <person name="Najimudin N."/>
        </authorList>
    </citation>
    <scope>NUCLEOTIDE SEQUENCE</scope>
    <source>
        <strain evidence="8">USMAC16</strain>
    </source>
</reference>
<evidence type="ECO:0000313" key="9">
    <source>
        <dbReference type="Proteomes" id="UP001152872"/>
    </source>
</evidence>
<evidence type="ECO:0000256" key="2">
    <source>
        <dbReference type="ARBA" id="ARBA00022649"/>
    </source>
</evidence>
<dbReference type="GO" id="GO:0003729">
    <property type="term" value="F:mRNA binding"/>
    <property type="evidence" value="ECO:0007669"/>
    <property type="project" value="InterPro"/>
</dbReference>
<keyword evidence="9" id="KW-1185">Reference proteome</keyword>
<accession>A0A9X4MA74</accession>
<dbReference type="EMBL" id="VBTY01000104">
    <property type="protein sequence ID" value="MDG3495475.1"/>
    <property type="molecule type" value="Genomic_DNA"/>
</dbReference>
<organism evidence="8 9">
    <name type="scientific">Pseudanabaena catenata USMAC16</name>
    <dbReference type="NCBI Taxonomy" id="1855837"/>
    <lineage>
        <taxon>Bacteria</taxon>
        <taxon>Bacillati</taxon>
        <taxon>Cyanobacteriota</taxon>
        <taxon>Cyanophyceae</taxon>
        <taxon>Pseudanabaenales</taxon>
        <taxon>Pseudanabaenaceae</taxon>
        <taxon>Pseudanabaena</taxon>
    </lineage>
</organism>
<name>A0A9X4MA74_9CYAN</name>
<keyword evidence="3" id="KW-0540">Nuclease</keyword>
<evidence type="ECO:0000313" key="8">
    <source>
        <dbReference type="EMBL" id="MDG3495475.1"/>
    </source>
</evidence>
<keyword evidence="4" id="KW-0255">Endonuclease</keyword>
<sequence length="75" mass="8709">MGKKEKLLELLRNSPNNVTFGDIRKLLELEGFDLDRITGSHHIFKRDEIVLVIPVHNNRVKSVYVKRVVELIEGE</sequence>
<protein>
    <submittedName>
        <fullName evidence="8">Type II toxin-antitoxin system HicA family toxin</fullName>
    </submittedName>
</protein>
<keyword evidence="6" id="KW-0694">RNA-binding</keyword>